<keyword evidence="3" id="KW-1185">Reference proteome</keyword>
<protein>
    <submittedName>
        <fullName evidence="2">VCBS repeat-containing protein</fullName>
    </submittedName>
</protein>
<evidence type="ECO:0000256" key="1">
    <source>
        <dbReference type="ARBA" id="ARBA00022729"/>
    </source>
</evidence>
<dbReference type="InterPro" id="IPR013517">
    <property type="entry name" value="FG-GAP"/>
</dbReference>
<keyword evidence="1" id="KW-0732">Signal</keyword>
<proteinExistence type="predicted"/>
<dbReference type="Pfam" id="PF13517">
    <property type="entry name" value="FG-GAP_3"/>
    <property type="match status" value="2"/>
</dbReference>
<dbReference type="InterPro" id="IPR028994">
    <property type="entry name" value="Integrin_alpha_N"/>
</dbReference>
<evidence type="ECO:0000313" key="3">
    <source>
        <dbReference type="Proteomes" id="UP001059209"/>
    </source>
</evidence>
<sequence>MLPKQLSHRSPAMEMGDFNNDGLEDLIIGGGVGQQTSLFLQQKNGNMIGKKIPDFSLDTQSLDTDISVSDFDKDGNLDIYIASGGYHNFNPNDIHFQDRIYLGDGMGGFKKDNQALPQLLENTSTIAIGDINNDSHPDIFVGGGIIPGRYPETSPNYILVNDGNGKFQIGDNANNEILKIPGLVTDAKFADINGDGALDLFVVGEWMPISIFINHNGNFKNETSSYFNKEYKGLWTTIEIQDINDDGRLDIVAGNLGTNIQFKIDEKHPATLVYDDFDKNGAIDPILNFYVGETSYPYLTER</sequence>
<organism evidence="2 3">
    <name type="scientific">Maribacter litopenaei</name>
    <dbReference type="NCBI Taxonomy" id="2976127"/>
    <lineage>
        <taxon>Bacteria</taxon>
        <taxon>Pseudomonadati</taxon>
        <taxon>Bacteroidota</taxon>
        <taxon>Flavobacteriia</taxon>
        <taxon>Flavobacteriales</taxon>
        <taxon>Flavobacteriaceae</taxon>
        <taxon>Maribacter</taxon>
    </lineage>
</organism>
<dbReference type="PANTHER" id="PTHR46580">
    <property type="entry name" value="SENSOR KINASE-RELATED"/>
    <property type="match status" value="1"/>
</dbReference>
<accession>A0ABY5YAN3</accession>
<dbReference type="EMBL" id="CP104205">
    <property type="protein sequence ID" value="UWX55175.1"/>
    <property type="molecule type" value="Genomic_DNA"/>
</dbReference>
<name>A0ABY5YAN3_9FLAO</name>
<gene>
    <name evidence="2" type="ORF">NYZ99_00620</name>
</gene>
<evidence type="ECO:0000313" key="2">
    <source>
        <dbReference type="EMBL" id="UWX55175.1"/>
    </source>
</evidence>
<dbReference type="SUPFAM" id="SSF69318">
    <property type="entry name" value="Integrin alpha N-terminal domain"/>
    <property type="match status" value="1"/>
</dbReference>
<dbReference type="Proteomes" id="UP001059209">
    <property type="component" value="Chromosome"/>
</dbReference>
<dbReference type="Gene3D" id="2.130.10.130">
    <property type="entry name" value="Integrin alpha, N-terminal"/>
    <property type="match status" value="1"/>
</dbReference>
<dbReference type="PANTHER" id="PTHR46580:SF4">
    <property type="entry name" value="ATP_GTP-BINDING PROTEIN"/>
    <property type="match status" value="1"/>
</dbReference>
<reference evidence="2" key="1">
    <citation type="submission" date="2022-09" db="EMBL/GenBank/DDBJ databases">
        <title>Maribacter litopenaei sp. nov., isolated from the intestinal tract of the Pacific White Shrimp, Litopenaeus vannamei.</title>
        <authorList>
            <person name="Kim S.Y."/>
            <person name="Hwang C.Y."/>
        </authorList>
    </citation>
    <scope>NUCLEOTIDE SEQUENCE</scope>
    <source>
        <strain evidence="2">HL-LV01</strain>
    </source>
</reference>
<dbReference type="RefSeq" id="WP_260573027.1">
    <property type="nucleotide sequence ID" value="NZ_CP104205.1"/>
</dbReference>